<dbReference type="AlphaFoldDB" id="A0A367J4Y6"/>
<evidence type="ECO:0000256" key="1">
    <source>
        <dbReference type="SAM" id="SignalP"/>
    </source>
</evidence>
<comment type="caution">
    <text evidence="2">The sequence shown here is derived from an EMBL/GenBank/DDBJ whole genome shotgun (WGS) entry which is preliminary data.</text>
</comment>
<proteinExistence type="predicted"/>
<evidence type="ECO:0000313" key="3">
    <source>
        <dbReference type="Proteomes" id="UP000253551"/>
    </source>
</evidence>
<dbReference type="EMBL" id="PJQM01004297">
    <property type="protein sequence ID" value="RCH84966.1"/>
    <property type="molecule type" value="Genomic_DNA"/>
</dbReference>
<feature type="signal peptide" evidence="1">
    <location>
        <begin position="1"/>
        <end position="18"/>
    </location>
</feature>
<dbReference type="Proteomes" id="UP000253551">
    <property type="component" value="Unassembled WGS sequence"/>
</dbReference>
<dbReference type="OrthoDB" id="2227045at2759"/>
<evidence type="ECO:0000313" key="2">
    <source>
        <dbReference type="EMBL" id="RCH84966.1"/>
    </source>
</evidence>
<sequence length="122" mass="12758">MKFSTVALLLAAVAGIQAAAITNPECKALGDKCIHKACGTKSGTGYKGYCCLTDDDCIRSCVNNQCTGIKNPKFSNPIPDSCKNDSTDYFGSNVKSGPAGVCCDSDEDCQNKCVKDHCTASS</sequence>
<protein>
    <submittedName>
        <fullName evidence="2">Uncharacterized protein</fullName>
    </submittedName>
</protein>
<keyword evidence="3" id="KW-1185">Reference proteome</keyword>
<keyword evidence="1" id="KW-0732">Signal</keyword>
<organism evidence="2 3">
    <name type="scientific">Rhizopus stolonifer</name>
    <name type="common">Rhizopus nigricans</name>
    <dbReference type="NCBI Taxonomy" id="4846"/>
    <lineage>
        <taxon>Eukaryota</taxon>
        <taxon>Fungi</taxon>
        <taxon>Fungi incertae sedis</taxon>
        <taxon>Mucoromycota</taxon>
        <taxon>Mucoromycotina</taxon>
        <taxon>Mucoromycetes</taxon>
        <taxon>Mucorales</taxon>
        <taxon>Mucorineae</taxon>
        <taxon>Rhizopodaceae</taxon>
        <taxon>Rhizopus</taxon>
    </lineage>
</organism>
<accession>A0A367J4Y6</accession>
<name>A0A367J4Y6_RHIST</name>
<reference evidence="2 3" key="1">
    <citation type="journal article" date="2018" name="G3 (Bethesda)">
        <title>Phylogenetic and Phylogenomic Definition of Rhizopus Species.</title>
        <authorList>
            <person name="Gryganskyi A.P."/>
            <person name="Golan J."/>
            <person name="Dolatabadi S."/>
            <person name="Mondo S."/>
            <person name="Robb S."/>
            <person name="Idnurm A."/>
            <person name="Muszewska A."/>
            <person name="Steczkiewicz K."/>
            <person name="Masonjones S."/>
            <person name="Liao H.L."/>
            <person name="Gajdeczka M.T."/>
            <person name="Anike F."/>
            <person name="Vuek A."/>
            <person name="Anishchenko I.M."/>
            <person name="Voigt K."/>
            <person name="de Hoog G.S."/>
            <person name="Smith M.E."/>
            <person name="Heitman J."/>
            <person name="Vilgalys R."/>
            <person name="Stajich J.E."/>
        </authorList>
    </citation>
    <scope>NUCLEOTIDE SEQUENCE [LARGE SCALE GENOMIC DNA]</scope>
    <source>
        <strain evidence="2 3">LSU 92-RS-03</strain>
    </source>
</reference>
<feature type="chain" id="PRO_5016875375" evidence="1">
    <location>
        <begin position="19"/>
        <end position="122"/>
    </location>
</feature>
<gene>
    <name evidence="2" type="ORF">CU098_006915</name>
</gene>